<dbReference type="Proteomes" id="UP001235760">
    <property type="component" value="Unassembled WGS sequence"/>
</dbReference>
<dbReference type="RefSeq" id="WP_305747580.1">
    <property type="nucleotide sequence ID" value="NZ_JAUZEE010000001.1"/>
</dbReference>
<protein>
    <submittedName>
        <fullName evidence="2">Uncharacterized protein</fullName>
    </submittedName>
</protein>
<evidence type="ECO:0000313" key="3">
    <source>
        <dbReference type="Proteomes" id="UP001235760"/>
    </source>
</evidence>
<accession>A0ABT9FXX4</accession>
<keyword evidence="3" id="KW-1185">Reference proteome</keyword>
<name>A0ABT9FXX4_LEPDI</name>
<dbReference type="EMBL" id="JAUZEE010000001">
    <property type="protein sequence ID" value="MDP4299006.1"/>
    <property type="molecule type" value="Genomic_DNA"/>
</dbReference>
<sequence length="184" mass="19536">MTHTPNARSPLLAAALSILAITAAQAAVMSPADYKDGKTRIASEYKTDRQHCKAMSGNAGDICVEQAKGREKVALAELELGRSGKSEDDVRLRVVRAETAYAISREKCDDLSGNGKAICVQEAKTVETKALADARMVKAVGEAREDSAQEVGAASYKLALEKCDALAGEAKETCITAARQRHGK</sequence>
<organism evidence="2 3">
    <name type="scientific">Leptothrix discophora</name>
    <dbReference type="NCBI Taxonomy" id="89"/>
    <lineage>
        <taxon>Bacteria</taxon>
        <taxon>Pseudomonadati</taxon>
        <taxon>Pseudomonadota</taxon>
        <taxon>Betaproteobacteria</taxon>
        <taxon>Burkholderiales</taxon>
        <taxon>Sphaerotilaceae</taxon>
        <taxon>Leptothrix</taxon>
    </lineage>
</organism>
<evidence type="ECO:0000313" key="2">
    <source>
        <dbReference type="EMBL" id="MDP4299006.1"/>
    </source>
</evidence>
<evidence type="ECO:0000256" key="1">
    <source>
        <dbReference type="SAM" id="SignalP"/>
    </source>
</evidence>
<proteinExistence type="predicted"/>
<keyword evidence="1" id="KW-0732">Signal</keyword>
<feature type="signal peptide" evidence="1">
    <location>
        <begin position="1"/>
        <end position="26"/>
    </location>
</feature>
<feature type="chain" id="PRO_5047374594" evidence="1">
    <location>
        <begin position="27"/>
        <end position="184"/>
    </location>
</feature>
<gene>
    <name evidence="2" type="ORF">Q8X39_00020</name>
</gene>
<reference evidence="2 3" key="1">
    <citation type="submission" date="2023-08" db="EMBL/GenBank/DDBJ databases">
        <authorList>
            <person name="Roldan D.M."/>
            <person name="Menes R.J."/>
        </authorList>
    </citation>
    <scope>NUCLEOTIDE SEQUENCE [LARGE SCALE GENOMIC DNA]</scope>
    <source>
        <strain evidence="2 3">CCM 2812</strain>
    </source>
</reference>
<comment type="caution">
    <text evidence="2">The sequence shown here is derived from an EMBL/GenBank/DDBJ whole genome shotgun (WGS) entry which is preliminary data.</text>
</comment>